<name>A0A9D4FDS8_DREPO</name>
<comment type="caution">
    <text evidence="1">The sequence shown here is derived from an EMBL/GenBank/DDBJ whole genome shotgun (WGS) entry which is preliminary data.</text>
</comment>
<evidence type="ECO:0000313" key="1">
    <source>
        <dbReference type="EMBL" id="KAH3794756.1"/>
    </source>
</evidence>
<sequence length="78" mass="9024">MNMVNSAFLLFRDYDHGFRLLFLLFRDNDHGFCCFLAVPRWGPLFTMMNCRSAMATIVYTDVQLTQTGENGLRLDAHS</sequence>
<organism evidence="1 2">
    <name type="scientific">Dreissena polymorpha</name>
    <name type="common">Zebra mussel</name>
    <name type="synonym">Mytilus polymorpha</name>
    <dbReference type="NCBI Taxonomy" id="45954"/>
    <lineage>
        <taxon>Eukaryota</taxon>
        <taxon>Metazoa</taxon>
        <taxon>Spiralia</taxon>
        <taxon>Lophotrochozoa</taxon>
        <taxon>Mollusca</taxon>
        <taxon>Bivalvia</taxon>
        <taxon>Autobranchia</taxon>
        <taxon>Heteroconchia</taxon>
        <taxon>Euheterodonta</taxon>
        <taxon>Imparidentia</taxon>
        <taxon>Neoheterodontei</taxon>
        <taxon>Myida</taxon>
        <taxon>Dreissenoidea</taxon>
        <taxon>Dreissenidae</taxon>
        <taxon>Dreissena</taxon>
    </lineage>
</organism>
<dbReference type="AlphaFoldDB" id="A0A9D4FDS8"/>
<proteinExistence type="predicted"/>
<keyword evidence="2" id="KW-1185">Reference proteome</keyword>
<accession>A0A9D4FDS8</accession>
<dbReference type="EMBL" id="JAIWYP010000007">
    <property type="protein sequence ID" value="KAH3794756.1"/>
    <property type="molecule type" value="Genomic_DNA"/>
</dbReference>
<protein>
    <submittedName>
        <fullName evidence="1">Uncharacterized protein</fullName>
    </submittedName>
</protein>
<gene>
    <name evidence="1" type="ORF">DPMN_148294</name>
</gene>
<reference evidence="1" key="1">
    <citation type="journal article" date="2019" name="bioRxiv">
        <title>The Genome of the Zebra Mussel, Dreissena polymorpha: A Resource for Invasive Species Research.</title>
        <authorList>
            <person name="McCartney M.A."/>
            <person name="Auch B."/>
            <person name="Kono T."/>
            <person name="Mallez S."/>
            <person name="Zhang Y."/>
            <person name="Obille A."/>
            <person name="Becker A."/>
            <person name="Abrahante J.E."/>
            <person name="Garbe J."/>
            <person name="Badalamenti J.P."/>
            <person name="Herman A."/>
            <person name="Mangelson H."/>
            <person name="Liachko I."/>
            <person name="Sullivan S."/>
            <person name="Sone E.D."/>
            <person name="Koren S."/>
            <person name="Silverstein K.A.T."/>
            <person name="Beckman K.B."/>
            <person name="Gohl D.M."/>
        </authorList>
    </citation>
    <scope>NUCLEOTIDE SEQUENCE</scope>
    <source>
        <strain evidence="1">Duluth1</strain>
        <tissue evidence="1">Whole animal</tissue>
    </source>
</reference>
<evidence type="ECO:0000313" key="2">
    <source>
        <dbReference type="Proteomes" id="UP000828390"/>
    </source>
</evidence>
<dbReference type="Proteomes" id="UP000828390">
    <property type="component" value="Unassembled WGS sequence"/>
</dbReference>
<reference evidence="1" key="2">
    <citation type="submission" date="2020-11" db="EMBL/GenBank/DDBJ databases">
        <authorList>
            <person name="McCartney M.A."/>
            <person name="Auch B."/>
            <person name="Kono T."/>
            <person name="Mallez S."/>
            <person name="Becker A."/>
            <person name="Gohl D.M."/>
            <person name="Silverstein K.A.T."/>
            <person name="Koren S."/>
            <person name="Bechman K.B."/>
            <person name="Herman A."/>
            <person name="Abrahante J.E."/>
            <person name="Garbe J."/>
        </authorList>
    </citation>
    <scope>NUCLEOTIDE SEQUENCE</scope>
    <source>
        <strain evidence="1">Duluth1</strain>
        <tissue evidence="1">Whole animal</tissue>
    </source>
</reference>